<keyword evidence="3" id="KW-1185">Reference proteome</keyword>
<accession>A0AAD1Z5W2</accession>
<name>A0AAD1Z5W2_9LAMI</name>
<evidence type="ECO:0000256" key="1">
    <source>
        <dbReference type="SAM" id="MobiDB-lite"/>
    </source>
</evidence>
<sequence>MDVSPEEFRHVPMCETAKEVWNILKTTHERTIAVKNSKLKMLTTRFKEIKMRNDESFDNFYAKLNDMVNSNFNLSGRISEVKIVRKVMRSLREKFRSKRDLCKAMNTTFTDDESSSNNQSEKSSHDETEKYMAFIVVVKNKSLEDKEKSDRLQEGSEDKRDICEAFDELFQDCLKLEKVK</sequence>
<dbReference type="PANTHER" id="PTHR34676">
    <property type="entry name" value="DUF4219 DOMAIN-CONTAINING PROTEIN-RELATED"/>
    <property type="match status" value="1"/>
</dbReference>
<proteinExistence type="predicted"/>
<dbReference type="EMBL" id="OU503041">
    <property type="protein sequence ID" value="CAI9763295.1"/>
    <property type="molecule type" value="Genomic_DNA"/>
</dbReference>
<dbReference type="PANTHER" id="PTHR34676:SF8">
    <property type="entry name" value="TRANSMEMBRANE PROTEIN"/>
    <property type="match status" value="1"/>
</dbReference>
<dbReference type="Proteomes" id="UP000834106">
    <property type="component" value="Chromosome 6"/>
</dbReference>
<reference evidence="2" key="1">
    <citation type="submission" date="2023-05" db="EMBL/GenBank/DDBJ databases">
        <authorList>
            <person name="Huff M."/>
        </authorList>
    </citation>
    <scope>NUCLEOTIDE SEQUENCE</scope>
</reference>
<evidence type="ECO:0000313" key="2">
    <source>
        <dbReference type="EMBL" id="CAI9763295.1"/>
    </source>
</evidence>
<evidence type="ECO:0000313" key="3">
    <source>
        <dbReference type="Proteomes" id="UP000834106"/>
    </source>
</evidence>
<gene>
    <name evidence="2" type="ORF">FPE_LOCUS10725</name>
</gene>
<organism evidence="2 3">
    <name type="scientific">Fraxinus pennsylvanica</name>
    <dbReference type="NCBI Taxonomy" id="56036"/>
    <lineage>
        <taxon>Eukaryota</taxon>
        <taxon>Viridiplantae</taxon>
        <taxon>Streptophyta</taxon>
        <taxon>Embryophyta</taxon>
        <taxon>Tracheophyta</taxon>
        <taxon>Spermatophyta</taxon>
        <taxon>Magnoliopsida</taxon>
        <taxon>eudicotyledons</taxon>
        <taxon>Gunneridae</taxon>
        <taxon>Pentapetalae</taxon>
        <taxon>asterids</taxon>
        <taxon>lamiids</taxon>
        <taxon>Lamiales</taxon>
        <taxon>Oleaceae</taxon>
        <taxon>Oleeae</taxon>
        <taxon>Fraxinus</taxon>
    </lineage>
</organism>
<dbReference type="Pfam" id="PF14223">
    <property type="entry name" value="Retrotran_gag_2"/>
    <property type="match status" value="1"/>
</dbReference>
<dbReference type="AlphaFoldDB" id="A0AAD1Z5W2"/>
<feature type="region of interest" description="Disordered" evidence="1">
    <location>
        <begin position="107"/>
        <end position="127"/>
    </location>
</feature>
<protein>
    <submittedName>
        <fullName evidence="2">Uncharacterized protein</fullName>
    </submittedName>
</protein>